<dbReference type="InterPro" id="IPR002878">
    <property type="entry name" value="ChsH2_C"/>
</dbReference>
<dbReference type="InterPro" id="IPR052513">
    <property type="entry name" value="Thioester_dehydratase-like"/>
</dbReference>
<organism evidence="2">
    <name type="scientific">freshwater metagenome</name>
    <dbReference type="NCBI Taxonomy" id="449393"/>
    <lineage>
        <taxon>unclassified sequences</taxon>
        <taxon>metagenomes</taxon>
        <taxon>ecological metagenomes</taxon>
    </lineage>
</organism>
<proteinExistence type="predicted"/>
<dbReference type="Pfam" id="PF01796">
    <property type="entry name" value="OB_ChsH2_C"/>
    <property type="match status" value="1"/>
</dbReference>
<dbReference type="PANTHER" id="PTHR34075">
    <property type="entry name" value="BLR3430 PROTEIN"/>
    <property type="match status" value="1"/>
</dbReference>
<evidence type="ECO:0000259" key="1">
    <source>
        <dbReference type="Pfam" id="PF01796"/>
    </source>
</evidence>
<dbReference type="SUPFAM" id="SSF50249">
    <property type="entry name" value="Nucleic acid-binding proteins"/>
    <property type="match status" value="1"/>
</dbReference>
<name>A0A6J6BJT9_9ZZZZ</name>
<evidence type="ECO:0000313" key="2">
    <source>
        <dbReference type="EMBL" id="CAB4539252.1"/>
    </source>
</evidence>
<dbReference type="InterPro" id="IPR012340">
    <property type="entry name" value="NA-bd_OB-fold"/>
</dbReference>
<feature type="domain" description="ChsH2 C-terminal OB-fold" evidence="1">
    <location>
        <begin position="51"/>
        <end position="126"/>
    </location>
</feature>
<dbReference type="EMBL" id="CAEZSR010000003">
    <property type="protein sequence ID" value="CAB4539252.1"/>
    <property type="molecule type" value="Genomic_DNA"/>
</dbReference>
<gene>
    <name evidence="2" type="ORF">UFOPK1493_00171</name>
</gene>
<dbReference type="PANTHER" id="PTHR34075:SF5">
    <property type="entry name" value="BLR3430 PROTEIN"/>
    <property type="match status" value="1"/>
</dbReference>
<sequence length="155" mass="16906">MAEQVLVAEGVFTWPSDEPQLIGSHFPESGVTVFPRTSACPKTASRVVEDVLLPRRGTLWSWTIQGFPPKNPPYIGTESPKDFVPYGVGYVQLADPEHRGEVIVESRLTVNDPATLRIGMEMELVVVPFTTDAEGREVLTYAFAPVTSSQNGASS</sequence>
<accession>A0A6J6BJT9</accession>
<reference evidence="2" key="1">
    <citation type="submission" date="2020-05" db="EMBL/GenBank/DDBJ databases">
        <authorList>
            <person name="Chiriac C."/>
            <person name="Salcher M."/>
            <person name="Ghai R."/>
            <person name="Kavagutti S V."/>
        </authorList>
    </citation>
    <scope>NUCLEOTIDE SEQUENCE</scope>
</reference>
<dbReference type="AlphaFoldDB" id="A0A6J6BJT9"/>
<protein>
    <submittedName>
        <fullName evidence="2">Unannotated protein</fullName>
    </submittedName>
</protein>